<dbReference type="Proteomes" id="UP001458880">
    <property type="component" value="Unassembled WGS sequence"/>
</dbReference>
<proteinExistence type="predicted"/>
<dbReference type="SUPFAM" id="SSF53098">
    <property type="entry name" value="Ribonuclease H-like"/>
    <property type="match status" value="1"/>
</dbReference>
<dbReference type="AlphaFoldDB" id="A0AAW1MLG1"/>
<name>A0AAW1MLG1_POPJA</name>
<dbReference type="EMBL" id="JASPKY010000039">
    <property type="protein sequence ID" value="KAK9746521.1"/>
    <property type="molecule type" value="Genomic_DNA"/>
</dbReference>
<protein>
    <recommendedName>
        <fullName evidence="1">DUF4371 domain-containing protein</fullName>
    </recommendedName>
</protein>
<dbReference type="Pfam" id="PF14291">
    <property type="entry name" value="DUF4371"/>
    <property type="match status" value="1"/>
</dbReference>
<evidence type="ECO:0000259" key="1">
    <source>
        <dbReference type="Pfam" id="PF14291"/>
    </source>
</evidence>
<gene>
    <name evidence="2" type="ORF">QE152_g6032</name>
</gene>
<dbReference type="InterPro" id="IPR012337">
    <property type="entry name" value="RNaseH-like_sf"/>
</dbReference>
<keyword evidence="3" id="KW-1185">Reference proteome</keyword>
<accession>A0AAW1MLG1</accession>
<feature type="domain" description="DUF4371" evidence="1">
    <location>
        <begin position="10"/>
        <end position="206"/>
    </location>
</feature>
<sequence>MKDRSNALGRIDHMLTIQLDEEINYWRNILKRVVACVKALASRGLPFRGHDEKIGSLHNGNYLMSLELIAEFDPFLAKHIARYGNPGSGHTSYLSSTTCEEFIRLMGEKILKTILMEILTAKYFSLIIDSTPDISHVDQLTIVIRYVLPHGSPVERFLKFIPNTGHKSEQVTNAVTSTLTQFGIDISNCRGQSYDNATNMAGIYNGLQAKIKEISPLAEYVPCPAHSLNLVLSVQLKVSKKLARSFLYCKSYTISS</sequence>
<comment type="caution">
    <text evidence="2">The sequence shown here is derived from an EMBL/GenBank/DDBJ whole genome shotgun (WGS) entry which is preliminary data.</text>
</comment>
<dbReference type="PANTHER" id="PTHR45749:SF23">
    <property type="entry name" value="ZINC FINGER MYM-TYPE PROTEIN 1-LIKE"/>
    <property type="match status" value="1"/>
</dbReference>
<dbReference type="InterPro" id="IPR025398">
    <property type="entry name" value="DUF4371"/>
</dbReference>
<dbReference type="PANTHER" id="PTHR45749">
    <property type="match status" value="1"/>
</dbReference>
<evidence type="ECO:0000313" key="3">
    <source>
        <dbReference type="Proteomes" id="UP001458880"/>
    </source>
</evidence>
<reference evidence="2 3" key="1">
    <citation type="journal article" date="2024" name="BMC Genomics">
        <title>De novo assembly and annotation of Popillia japonica's genome with initial clues to its potential as an invasive pest.</title>
        <authorList>
            <person name="Cucini C."/>
            <person name="Boschi S."/>
            <person name="Funari R."/>
            <person name="Cardaioli E."/>
            <person name="Iannotti N."/>
            <person name="Marturano G."/>
            <person name="Paoli F."/>
            <person name="Bruttini M."/>
            <person name="Carapelli A."/>
            <person name="Frati F."/>
            <person name="Nardi F."/>
        </authorList>
    </citation>
    <scope>NUCLEOTIDE SEQUENCE [LARGE SCALE GENOMIC DNA]</scope>
    <source>
        <strain evidence="2">DMR45628</strain>
    </source>
</reference>
<organism evidence="2 3">
    <name type="scientific">Popillia japonica</name>
    <name type="common">Japanese beetle</name>
    <dbReference type="NCBI Taxonomy" id="7064"/>
    <lineage>
        <taxon>Eukaryota</taxon>
        <taxon>Metazoa</taxon>
        <taxon>Ecdysozoa</taxon>
        <taxon>Arthropoda</taxon>
        <taxon>Hexapoda</taxon>
        <taxon>Insecta</taxon>
        <taxon>Pterygota</taxon>
        <taxon>Neoptera</taxon>
        <taxon>Endopterygota</taxon>
        <taxon>Coleoptera</taxon>
        <taxon>Polyphaga</taxon>
        <taxon>Scarabaeiformia</taxon>
        <taxon>Scarabaeidae</taxon>
        <taxon>Rutelinae</taxon>
        <taxon>Popillia</taxon>
    </lineage>
</organism>
<evidence type="ECO:0000313" key="2">
    <source>
        <dbReference type="EMBL" id="KAK9746521.1"/>
    </source>
</evidence>